<evidence type="ECO:0000256" key="3">
    <source>
        <dbReference type="ARBA" id="ARBA00022771"/>
    </source>
</evidence>
<keyword evidence="1" id="KW-0963">Cytoplasm</keyword>
<dbReference type="SUPFAM" id="SSF109635">
    <property type="entry name" value="DnaK suppressor protein DksA, alpha-hairpin domain"/>
    <property type="match status" value="1"/>
</dbReference>
<sequence>MEEKMFEAFKTLLSEQKRLLIQQANQTVSRESNGAQGQLADYADIATLESDRTFHLRLRDRERKLVQKIDQALERIEDGTFGICERCGEDIGTERLKARPVTTFCINCKTQLEEEEIE</sequence>
<keyword evidence="3" id="KW-0863">Zinc-finger</keyword>
<dbReference type="EMBL" id="DF820455">
    <property type="protein sequence ID" value="GAK49323.1"/>
    <property type="molecule type" value="Genomic_DNA"/>
</dbReference>
<dbReference type="PANTHER" id="PTHR33823">
    <property type="entry name" value="RNA POLYMERASE-BINDING TRANSCRIPTION FACTOR DKSA-RELATED"/>
    <property type="match status" value="1"/>
</dbReference>
<dbReference type="HOGENOM" id="CLU_043144_2_2_0"/>
<dbReference type="InterPro" id="IPR020458">
    <property type="entry name" value="Znf_DskA_TraR_CS"/>
</dbReference>
<feature type="domain" description="Zinc finger DksA/TraR C4-type" evidence="6">
    <location>
        <begin position="79"/>
        <end position="113"/>
    </location>
</feature>
<evidence type="ECO:0000256" key="4">
    <source>
        <dbReference type="ARBA" id="ARBA00022833"/>
    </source>
</evidence>
<dbReference type="Proteomes" id="UP000030700">
    <property type="component" value="Unassembled WGS sequence"/>
</dbReference>
<evidence type="ECO:0000313" key="8">
    <source>
        <dbReference type="EMBL" id="GAK49323.1"/>
    </source>
</evidence>
<dbReference type="Gene3D" id="1.20.120.910">
    <property type="entry name" value="DksA, coiled-coil domain"/>
    <property type="match status" value="1"/>
</dbReference>
<keyword evidence="2" id="KW-0479">Metal-binding</keyword>
<reference evidence="8" key="1">
    <citation type="journal article" date="2015" name="PeerJ">
        <title>First genomic representation of candidate bacterial phylum KSB3 points to enhanced environmental sensing as a trigger of wastewater bulking.</title>
        <authorList>
            <person name="Sekiguchi Y."/>
            <person name="Ohashi A."/>
            <person name="Parks D.H."/>
            <person name="Yamauchi T."/>
            <person name="Tyson G.W."/>
            <person name="Hugenholtz P."/>
        </authorList>
    </citation>
    <scope>NUCLEOTIDE SEQUENCE [LARGE SCALE GENOMIC DNA]</scope>
</reference>
<dbReference type="Pfam" id="PF21157">
    <property type="entry name" value="DksA_N"/>
    <property type="match status" value="1"/>
</dbReference>
<evidence type="ECO:0000256" key="5">
    <source>
        <dbReference type="PROSITE-ProRule" id="PRU00510"/>
    </source>
</evidence>
<evidence type="ECO:0000259" key="6">
    <source>
        <dbReference type="Pfam" id="PF01258"/>
    </source>
</evidence>
<keyword evidence="9" id="KW-1185">Reference proteome</keyword>
<dbReference type="STRING" id="1499966.U14_00544"/>
<dbReference type="InterPro" id="IPR000962">
    <property type="entry name" value="Znf_DskA_TraR"/>
</dbReference>
<gene>
    <name evidence="8" type="ORF">U14_00544</name>
</gene>
<feature type="zinc finger region" description="dksA C4-type" evidence="5">
    <location>
        <begin position="84"/>
        <end position="108"/>
    </location>
</feature>
<protein>
    <submittedName>
        <fullName evidence="8">Zinc finger transcriptional regulator, TraR/DksA family</fullName>
    </submittedName>
</protein>
<evidence type="ECO:0000256" key="2">
    <source>
        <dbReference type="ARBA" id="ARBA00022723"/>
    </source>
</evidence>
<name>A0A0S6VQA5_9BACT</name>
<keyword evidence="4" id="KW-0862">Zinc</keyword>
<proteinExistence type="predicted"/>
<organism evidence="8">
    <name type="scientific">Candidatus Moduliflexus flocculans</name>
    <dbReference type="NCBI Taxonomy" id="1499966"/>
    <lineage>
        <taxon>Bacteria</taxon>
        <taxon>Candidatus Moduliflexota</taxon>
        <taxon>Candidatus Moduliflexia</taxon>
        <taxon>Candidatus Moduliflexales</taxon>
        <taxon>Candidatus Moduliflexaceae</taxon>
    </lineage>
</organism>
<accession>A0A0S6VQA5</accession>
<dbReference type="PANTHER" id="PTHR33823:SF2">
    <property type="entry name" value="RNA POLYMERASE-BINDING TRANSCRIPTION FACTOR DKSA"/>
    <property type="match status" value="1"/>
</dbReference>
<evidence type="ECO:0000259" key="7">
    <source>
        <dbReference type="Pfam" id="PF21157"/>
    </source>
</evidence>
<feature type="domain" description="DnaK suppressor protein DksA N-terminal" evidence="7">
    <location>
        <begin position="7"/>
        <end position="76"/>
    </location>
</feature>
<dbReference type="SUPFAM" id="SSF57716">
    <property type="entry name" value="Glucocorticoid receptor-like (DNA-binding domain)"/>
    <property type="match status" value="1"/>
</dbReference>
<dbReference type="Pfam" id="PF01258">
    <property type="entry name" value="zf-dskA_traR"/>
    <property type="match status" value="1"/>
</dbReference>
<dbReference type="NCBIfam" id="TIGR02420">
    <property type="entry name" value="dksA"/>
    <property type="match status" value="1"/>
</dbReference>
<dbReference type="PROSITE" id="PS01102">
    <property type="entry name" value="ZF_DKSA_1"/>
    <property type="match status" value="1"/>
</dbReference>
<dbReference type="InterPro" id="IPR048489">
    <property type="entry name" value="DksA_N"/>
</dbReference>
<dbReference type="PROSITE" id="PS51128">
    <property type="entry name" value="ZF_DKSA_2"/>
    <property type="match status" value="1"/>
</dbReference>
<dbReference type="GO" id="GO:0008270">
    <property type="term" value="F:zinc ion binding"/>
    <property type="evidence" value="ECO:0007669"/>
    <property type="project" value="UniProtKB-KW"/>
</dbReference>
<evidence type="ECO:0000256" key="1">
    <source>
        <dbReference type="ARBA" id="ARBA00022490"/>
    </source>
</evidence>
<evidence type="ECO:0000313" key="9">
    <source>
        <dbReference type="Proteomes" id="UP000030700"/>
    </source>
</evidence>
<dbReference type="InterPro" id="IPR037187">
    <property type="entry name" value="DnaK_N"/>
</dbReference>
<dbReference type="InterPro" id="IPR012784">
    <property type="entry name" value="DksA_RNA_pol-bd"/>
</dbReference>
<dbReference type="AlphaFoldDB" id="A0A0S6VQA5"/>